<dbReference type="InterPro" id="IPR036396">
    <property type="entry name" value="Cyt_P450_sf"/>
</dbReference>
<name>A0A9D4ZEH5_ADICA</name>
<keyword evidence="5 11" id="KW-0479">Metal-binding</keyword>
<dbReference type="EMBL" id="JABFUD020000012">
    <property type="protein sequence ID" value="KAI5072399.1"/>
    <property type="molecule type" value="Genomic_DNA"/>
</dbReference>
<reference evidence="13" key="1">
    <citation type="submission" date="2021-01" db="EMBL/GenBank/DDBJ databases">
        <title>Adiantum capillus-veneris genome.</title>
        <authorList>
            <person name="Fang Y."/>
            <person name="Liao Q."/>
        </authorList>
    </citation>
    <scope>NUCLEOTIDE SEQUENCE</scope>
    <source>
        <strain evidence="13">H3</strain>
        <tissue evidence="13">Leaf</tissue>
    </source>
</reference>
<organism evidence="13 14">
    <name type="scientific">Adiantum capillus-veneris</name>
    <name type="common">Maidenhair fern</name>
    <dbReference type="NCBI Taxonomy" id="13818"/>
    <lineage>
        <taxon>Eukaryota</taxon>
        <taxon>Viridiplantae</taxon>
        <taxon>Streptophyta</taxon>
        <taxon>Embryophyta</taxon>
        <taxon>Tracheophyta</taxon>
        <taxon>Polypodiopsida</taxon>
        <taxon>Polypodiidae</taxon>
        <taxon>Polypodiales</taxon>
        <taxon>Pteridineae</taxon>
        <taxon>Pteridaceae</taxon>
        <taxon>Vittarioideae</taxon>
        <taxon>Adiantum</taxon>
    </lineage>
</organism>
<keyword evidence="8 11" id="KW-0408">Iron</keyword>
<dbReference type="GO" id="GO:0016705">
    <property type="term" value="F:oxidoreductase activity, acting on paired donors, with incorporation or reduction of molecular oxygen"/>
    <property type="evidence" value="ECO:0007669"/>
    <property type="project" value="InterPro"/>
</dbReference>
<dbReference type="PROSITE" id="PS00086">
    <property type="entry name" value="CYTOCHROME_P450"/>
    <property type="match status" value="1"/>
</dbReference>
<evidence type="ECO:0000256" key="12">
    <source>
        <dbReference type="RuleBase" id="RU000461"/>
    </source>
</evidence>
<sequence length="475" mass="53870">MMVAMMMVVAAAAVGWGWWLSFWKPSQLLYACTRQGICGFTLSPLQSVDCAEGRSWILLNSIQRHGKMFYVKLGKVVSLVVLDPLSVQQLLTQNADCYAKGLFVRALGILGNGVFSSSGSEWMDQRQLLGHCFFMRELKDHFETIQEAAKNHVECWSALATEVVDVHKLFLELTVGLICEIAIGESIEKKIAIMIFERFNSYLNKYRQRVCSPFYSFFGYRWKSQYIMEDEKHLLTTIKELVCKREQTLNSRSSKEGLAIDLLIERAQGKENSNPSLVIDNTSTLILAGHETTANLLTWTVYLLGTHLNWQEEARSEAQGIIELDMKNMSQLKILGMILWESLRLYPPQPIIARRCMRENTVSDIIIPKGLEVIIPVSAMHRNKDVWGQDSEEFKPGRFANGINKACKVPSSFLPFGSGPRTCIGQTLALLEAKVTLYHMLKNYSWEISPGYQHCPDVTLTLQPLFGMPIILVRQ</sequence>
<evidence type="ECO:0000256" key="8">
    <source>
        <dbReference type="ARBA" id="ARBA00023004"/>
    </source>
</evidence>
<feature type="binding site" description="axial binding residue" evidence="11">
    <location>
        <position position="423"/>
    </location>
    <ligand>
        <name>heme</name>
        <dbReference type="ChEBI" id="CHEBI:30413"/>
    </ligand>
    <ligandPart>
        <name>Fe</name>
        <dbReference type="ChEBI" id="CHEBI:18248"/>
    </ligandPart>
</feature>
<keyword evidence="10" id="KW-0472">Membrane</keyword>
<evidence type="ECO:0000313" key="14">
    <source>
        <dbReference type="Proteomes" id="UP000886520"/>
    </source>
</evidence>
<dbReference type="InterPro" id="IPR002401">
    <property type="entry name" value="Cyt_P450_E_grp-I"/>
</dbReference>
<dbReference type="Proteomes" id="UP000886520">
    <property type="component" value="Chromosome 12"/>
</dbReference>
<keyword evidence="6" id="KW-1133">Transmembrane helix</keyword>
<evidence type="ECO:0000256" key="6">
    <source>
        <dbReference type="ARBA" id="ARBA00022989"/>
    </source>
</evidence>
<comment type="subcellular location">
    <subcellularLocation>
        <location evidence="1">Membrane</location>
    </subcellularLocation>
</comment>
<comment type="caution">
    <text evidence="13">The sequence shown here is derived from an EMBL/GenBank/DDBJ whole genome shotgun (WGS) entry which is preliminary data.</text>
</comment>
<keyword evidence="3 11" id="KW-0349">Heme</keyword>
<dbReference type="SUPFAM" id="SSF48264">
    <property type="entry name" value="Cytochrome P450"/>
    <property type="match status" value="1"/>
</dbReference>
<keyword evidence="14" id="KW-1185">Reference proteome</keyword>
<dbReference type="AlphaFoldDB" id="A0A9D4ZEH5"/>
<keyword evidence="4" id="KW-0812">Transmembrane</keyword>
<dbReference type="GO" id="GO:0004497">
    <property type="term" value="F:monooxygenase activity"/>
    <property type="evidence" value="ECO:0007669"/>
    <property type="project" value="UniProtKB-KW"/>
</dbReference>
<evidence type="ECO:0000256" key="7">
    <source>
        <dbReference type="ARBA" id="ARBA00023002"/>
    </source>
</evidence>
<gene>
    <name evidence="13" type="ORF">GOP47_0012505</name>
</gene>
<dbReference type="InterPro" id="IPR050665">
    <property type="entry name" value="Cytochrome_P450_Monooxygen"/>
</dbReference>
<dbReference type="GO" id="GO:0005506">
    <property type="term" value="F:iron ion binding"/>
    <property type="evidence" value="ECO:0007669"/>
    <property type="project" value="InterPro"/>
</dbReference>
<dbReference type="InterPro" id="IPR017972">
    <property type="entry name" value="Cyt_P450_CS"/>
</dbReference>
<keyword evidence="9 12" id="KW-0503">Monooxygenase</keyword>
<dbReference type="PANTHER" id="PTHR24282:SF258">
    <property type="entry name" value="CYTOCHROME P450"/>
    <property type="match status" value="1"/>
</dbReference>
<protein>
    <recommendedName>
        <fullName evidence="15">Cytochrome P450</fullName>
    </recommendedName>
</protein>
<comment type="cofactor">
    <cofactor evidence="11">
        <name>heme</name>
        <dbReference type="ChEBI" id="CHEBI:30413"/>
    </cofactor>
</comment>
<dbReference type="GO" id="GO:0020037">
    <property type="term" value="F:heme binding"/>
    <property type="evidence" value="ECO:0007669"/>
    <property type="project" value="InterPro"/>
</dbReference>
<evidence type="ECO:0000256" key="9">
    <source>
        <dbReference type="ARBA" id="ARBA00023033"/>
    </source>
</evidence>
<accession>A0A9D4ZEH5</accession>
<evidence type="ECO:0000256" key="5">
    <source>
        <dbReference type="ARBA" id="ARBA00022723"/>
    </source>
</evidence>
<evidence type="ECO:0000256" key="2">
    <source>
        <dbReference type="ARBA" id="ARBA00010617"/>
    </source>
</evidence>
<dbReference type="GO" id="GO:0016020">
    <property type="term" value="C:membrane"/>
    <property type="evidence" value="ECO:0007669"/>
    <property type="project" value="UniProtKB-SubCell"/>
</dbReference>
<dbReference type="InterPro" id="IPR001128">
    <property type="entry name" value="Cyt_P450"/>
</dbReference>
<evidence type="ECO:0000256" key="3">
    <source>
        <dbReference type="ARBA" id="ARBA00022617"/>
    </source>
</evidence>
<evidence type="ECO:0000256" key="10">
    <source>
        <dbReference type="ARBA" id="ARBA00023136"/>
    </source>
</evidence>
<evidence type="ECO:0000256" key="1">
    <source>
        <dbReference type="ARBA" id="ARBA00004370"/>
    </source>
</evidence>
<proteinExistence type="inferred from homology"/>
<evidence type="ECO:0008006" key="15">
    <source>
        <dbReference type="Google" id="ProtNLM"/>
    </source>
</evidence>
<dbReference type="PANTHER" id="PTHR24282">
    <property type="entry name" value="CYTOCHROME P450 FAMILY MEMBER"/>
    <property type="match status" value="1"/>
</dbReference>
<evidence type="ECO:0000256" key="4">
    <source>
        <dbReference type="ARBA" id="ARBA00022692"/>
    </source>
</evidence>
<evidence type="ECO:0000256" key="11">
    <source>
        <dbReference type="PIRSR" id="PIRSR602401-1"/>
    </source>
</evidence>
<dbReference type="PRINTS" id="PR00385">
    <property type="entry name" value="P450"/>
</dbReference>
<dbReference type="PRINTS" id="PR00463">
    <property type="entry name" value="EP450I"/>
</dbReference>
<comment type="similarity">
    <text evidence="2 12">Belongs to the cytochrome P450 family.</text>
</comment>
<dbReference type="Gene3D" id="1.10.630.10">
    <property type="entry name" value="Cytochrome P450"/>
    <property type="match status" value="1"/>
</dbReference>
<dbReference type="OrthoDB" id="1470350at2759"/>
<keyword evidence="7 12" id="KW-0560">Oxidoreductase</keyword>
<evidence type="ECO:0000313" key="13">
    <source>
        <dbReference type="EMBL" id="KAI5072399.1"/>
    </source>
</evidence>
<dbReference type="Pfam" id="PF00067">
    <property type="entry name" value="p450"/>
    <property type="match status" value="1"/>
</dbReference>